<keyword evidence="6" id="KW-0249">Electron transport</keyword>
<sequence length="133" mass="15554">MSTIPARLARATRASGSIEEARKRTLKLYRDWYRSAPEICTLYALSVSPAYLRHSIRQRFEQNRYVTDPRAIDILILKGQQEYQETMNVWKQSDHILGILLENPNRPRERKTFLQKFYEGRDEEAIIPAATGV</sequence>
<evidence type="ECO:0000256" key="3">
    <source>
        <dbReference type="ARBA" id="ARBA00022448"/>
    </source>
</evidence>
<dbReference type="InterPro" id="IPR045299">
    <property type="entry name" value="Complex1_LYR_NDUFA6_LYRM6"/>
</dbReference>
<dbReference type="STRING" id="68775.A0A5C3M5W3"/>
<keyword evidence="5" id="KW-0999">Mitochondrion inner membrane</keyword>
<feature type="domain" description="Complex 1 LYR protein" evidence="9">
    <location>
        <begin position="23"/>
        <end position="84"/>
    </location>
</feature>
<dbReference type="PANTHER" id="PTHR12964">
    <property type="entry name" value="NADH-UBIQUINONE OXIDOREDUCTASE B14 SUBUNIT"/>
    <property type="match status" value="1"/>
</dbReference>
<evidence type="ECO:0000256" key="1">
    <source>
        <dbReference type="ARBA" id="ARBA00004443"/>
    </source>
</evidence>
<comment type="subcellular location">
    <subcellularLocation>
        <location evidence="1">Mitochondrion inner membrane</location>
        <topology evidence="1">Peripheral membrane protein</topology>
        <orientation evidence="1">Matrix side</orientation>
    </subcellularLocation>
</comment>
<protein>
    <recommendedName>
        <fullName evidence="9">Complex 1 LYR protein domain-containing protein</fullName>
    </recommendedName>
</protein>
<gene>
    <name evidence="10" type="ORF">BDQ12DRAFT_686554</name>
</gene>
<evidence type="ECO:0000256" key="5">
    <source>
        <dbReference type="ARBA" id="ARBA00022792"/>
    </source>
</evidence>
<organism evidence="10 11">
    <name type="scientific">Crucibulum laeve</name>
    <dbReference type="NCBI Taxonomy" id="68775"/>
    <lineage>
        <taxon>Eukaryota</taxon>
        <taxon>Fungi</taxon>
        <taxon>Dikarya</taxon>
        <taxon>Basidiomycota</taxon>
        <taxon>Agaricomycotina</taxon>
        <taxon>Agaricomycetes</taxon>
        <taxon>Agaricomycetidae</taxon>
        <taxon>Agaricales</taxon>
        <taxon>Agaricineae</taxon>
        <taxon>Nidulariaceae</taxon>
        <taxon>Crucibulum</taxon>
    </lineage>
</organism>
<evidence type="ECO:0000256" key="2">
    <source>
        <dbReference type="ARBA" id="ARBA00009508"/>
    </source>
</evidence>
<reference evidence="10 11" key="1">
    <citation type="journal article" date="2019" name="Nat. Ecol. Evol.">
        <title>Megaphylogeny resolves global patterns of mushroom evolution.</title>
        <authorList>
            <person name="Varga T."/>
            <person name="Krizsan K."/>
            <person name="Foldi C."/>
            <person name="Dima B."/>
            <person name="Sanchez-Garcia M."/>
            <person name="Sanchez-Ramirez S."/>
            <person name="Szollosi G.J."/>
            <person name="Szarkandi J.G."/>
            <person name="Papp V."/>
            <person name="Albert L."/>
            <person name="Andreopoulos W."/>
            <person name="Angelini C."/>
            <person name="Antonin V."/>
            <person name="Barry K.W."/>
            <person name="Bougher N.L."/>
            <person name="Buchanan P."/>
            <person name="Buyck B."/>
            <person name="Bense V."/>
            <person name="Catcheside P."/>
            <person name="Chovatia M."/>
            <person name="Cooper J."/>
            <person name="Damon W."/>
            <person name="Desjardin D."/>
            <person name="Finy P."/>
            <person name="Geml J."/>
            <person name="Haridas S."/>
            <person name="Hughes K."/>
            <person name="Justo A."/>
            <person name="Karasinski D."/>
            <person name="Kautmanova I."/>
            <person name="Kiss B."/>
            <person name="Kocsube S."/>
            <person name="Kotiranta H."/>
            <person name="LaButti K.M."/>
            <person name="Lechner B.E."/>
            <person name="Liimatainen K."/>
            <person name="Lipzen A."/>
            <person name="Lukacs Z."/>
            <person name="Mihaltcheva S."/>
            <person name="Morgado L.N."/>
            <person name="Niskanen T."/>
            <person name="Noordeloos M.E."/>
            <person name="Ohm R.A."/>
            <person name="Ortiz-Santana B."/>
            <person name="Ovrebo C."/>
            <person name="Racz N."/>
            <person name="Riley R."/>
            <person name="Savchenko A."/>
            <person name="Shiryaev A."/>
            <person name="Soop K."/>
            <person name="Spirin V."/>
            <person name="Szebenyi C."/>
            <person name="Tomsovsky M."/>
            <person name="Tulloss R.E."/>
            <person name="Uehling J."/>
            <person name="Grigoriev I.V."/>
            <person name="Vagvolgyi C."/>
            <person name="Papp T."/>
            <person name="Martin F.M."/>
            <person name="Miettinen O."/>
            <person name="Hibbett D.S."/>
            <person name="Nagy L.G."/>
        </authorList>
    </citation>
    <scope>NUCLEOTIDE SEQUENCE [LARGE SCALE GENOMIC DNA]</scope>
    <source>
        <strain evidence="10 11">CBS 166.37</strain>
    </source>
</reference>
<keyword evidence="7" id="KW-0496">Mitochondrion</keyword>
<dbReference type="Proteomes" id="UP000308652">
    <property type="component" value="Unassembled WGS sequence"/>
</dbReference>
<dbReference type="InterPro" id="IPR008011">
    <property type="entry name" value="Complex1_LYR_dom"/>
</dbReference>
<dbReference type="PIRSF" id="PIRSF006643">
    <property type="entry name" value="NDUA6"/>
    <property type="match status" value="1"/>
</dbReference>
<evidence type="ECO:0000313" key="11">
    <source>
        <dbReference type="Proteomes" id="UP000308652"/>
    </source>
</evidence>
<comment type="similarity">
    <text evidence="2">Belongs to the complex I LYR family.</text>
</comment>
<evidence type="ECO:0000256" key="6">
    <source>
        <dbReference type="ARBA" id="ARBA00022982"/>
    </source>
</evidence>
<evidence type="ECO:0000256" key="7">
    <source>
        <dbReference type="ARBA" id="ARBA00023128"/>
    </source>
</evidence>
<dbReference type="GO" id="GO:0045271">
    <property type="term" value="C:respiratory chain complex I"/>
    <property type="evidence" value="ECO:0007669"/>
    <property type="project" value="InterPro"/>
</dbReference>
<dbReference type="Pfam" id="PF05347">
    <property type="entry name" value="Complex1_LYR"/>
    <property type="match status" value="1"/>
</dbReference>
<evidence type="ECO:0000256" key="8">
    <source>
        <dbReference type="ARBA" id="ARBA00023136"/>
    </source>
</evidence>
<dbReference type="PANTHER" id="PTHR12964:SF0">
    <property type="entry name" value="NADH DEHYDROGENASE [UBIQUINONE] 1 ALPHA SUBCOMPLEX SUBUNIT 6"/>
    <property type="match status" value="1"/>
</dbReference>
<evidence type="ECO:0000259" key="9">
    <source>
        <dbReference type="Pfam" id="PF05347"/>
    </source>
</evidence>
<dbReference type="AlphaFoldDB" id="A0A5C3M5W3"/>
<evidence type="ECO:0000313" key="10">
    <source>
        <dbReference type="EMBL" id="TFK36521.1"/>
    </source>
</evidence>
<dbReference type="GO" id="GO:0005743">
    <property type="term" value="C:mitochondrial inner membrane"/>
    <property type="evidence" value="ECO:0007669"/>
    <property type="project" value="UniProtKB-SubCell"/>
</dbReference>
<dbReference type="OrthoDB" id="14535at2759"/>
<keyword evidence="3" id="KW-0813">Transport</keyword>
<name>A0A5C3M5W3_9AGAR</name>
<accession>A0A5C3M5W3</accession>
<keyword evidence="8" id="KW-0472">Membrane</keyword>
<keyword evidence="4" id="KW-0679">Respiratory chain</keyword>
<dbReference type="GO" id="GO:0006979">
    <property type="term" value="P:response to oxidative stress"/>
    <property type="evidence" value="ECO:0007669"/>
    <property type="project" value="TreeGrafter"/>
</dbReference>
<evidence type="ECO:0000256" key="4">
    <source>
        <dbReference type="ARBA" id="ARBA00022660"/>
    </source>
</evidence>
<dbReference type="InterPro" id="IPR016488">
    <property type="entry name" value="NADH_Ub_cplx-1_asu_su-6"/>
</dbReference>
<dbReference type="EMBL" id="ML213613">
    <property type="protein sequence ID" value="TFK36521.1"/>
    <property type="molecule type" value="Genomic_DNA"/>
</dbReference>
<dbReference type="CDD" id="cd20266">
    <property type="entry name" value="Complex1_LYR_NDUFA6_LYRM6"/>
    <property type="match status" value="1"/>
</dbReference>
<keyword evidence="11" id="KW-1185">Reference proteome</keyword>
<proteinExistence type="inferred from homology"/>